<dbReference type="PANTHER" id="PTHR48077:SF3">
    <property type="entry name" value="TRYPTOPHAN SYNTHASE"/>
    <property type="match status" value="1"/>
</dbReference>
<name>A0A507QZF6_MONPU</name>
<comment type="similarity">
    <text evidence="3">In the C-terminal section; belongs to the TrpB family.</text>
</comment>
<protein>
    <recommendedName>
        <fullName evidence="6 13">Tryptophan synthase</fullName>
        <ecNumber evidence="5 13">4.2.1.20</ecNumber>
    </recommendedName>
</protein>
<dbReference type="InterPro" id="IPR006654">
    <property type="entry name" value="Trp_synth_beta"/>
</dbReference>
<keyword evidence="10 13" id="KW-0057">Aromatic amino acid biosynthesis</keyword>
<dbReference type="InterPro" id="IPR011060">
    <property type="entry name" value="RibuloseP-bd_barrel"/>
</dbReference>
<dbReference type="InterPro" id="IPR006653">
    <property type="entry name" value="Trp_synth_b_CS"/>
</dbReference>
<dbReference type="NCBIfam" id="TIGR00262">
    <property type="entry name" value="trpA"/>
    <property type="match status" value="1"/>
</dbReference>
<evidence type="ECO:0000256" key="11">
    <source>
        <dbReference type="ARBA" id="ARBA00023239"/>
    </source>
</evidence>
<dbReference type="SUPFAM" id="SSF53686">
    <property type="entry name" value="Tryptophan synthase beta subunit-like PLP-dependent enzymes"/>
    <property type="match status" value="1"/>
</dbReference>
<evidence type="ECO:0000256" key="1">
    <source>
        <dbReference type="ARBA" id="ARBA00001933"/>
    </source>
</evidence>
<evidence type="ECO:0000256" key="8">
    <source>
        <dbReference type="ARBA" id="ARBA00022822"/>
    </source>
</evidence>
<comment type="cofactor">
    <cofactor evidence="1 13">
        <name>pyridoxal 5'-phosphate</name>
        <dbReference type="ChEBI" id="CHEBI:597326"/>
    </cofactor>
</comment>
<dbReference type="NCBIfam" id="TIGR00263">
    <property type="entry name" value="trpB"/>
    <property type="match status" value="1"/>
</dbReference>
<evidence type="ECO:0000313" key="16">
    <source>
        <dbReference type="Proteomes" id="UP000319663"/>
    </source>
</evidence>
<dbReference type="PROSITE" id="PS00167">
    <property type="entry name" value="TRP_SYNTHASE_ALPHA"/>
    <property type="match status" value="1"/>
</dbReference>
<dbReference type="FunFam" id="3.20.20.70:FF:000151">
    <property type="entry name" value="Tryptophan synthase"/>
    <property type="match status" value="1"/>
</dbReference>
<keyword evidence="11 13" id="KW-0456">Lyase</keyword>
<keyword evidence="9 13" id="KW-0663">Pyridoxal phosphate</keyword>
<dbReference type="Proteomes" id="UP000319663">
    <property type="component" value="Unassembled WGS sequence"/>
</dbReference>
<keyword evidence="8 13" id="KW-0822">Tryptophan biosynthesis</keyword>
<evidence type="ECO:0000256" key="6">
    <source>
        <dbReference type="ARBA" id="ARBA00018724"/>
    </source>
</evidence>
<dbReference type="EMBL" id="VIFY01000042">
    <property type="protein sequence ID" value="TQB73527.1"/>
    <property type="molecule type" value="Genomic_DNA"/>
</dbReference>
<dbReference type="InterPro" id="IPR002028">
    <property type="entry name" value="Trp_synthase_suA"/>
</dbReference>
<dbReference type="HAMAP" id="MF_00133">
    <property type="entry name" value="Trp_synth_beta"/>
    <property type="match status" value="1"/>
</dbReference>
<dbReference type="EC" id="4.2.1.20" evidence="5 13"/>
<accession>A0A507QZF6</accession>
<keyword evidence="16" id="KW-1185">Reference proteome</keyword>
<dbReference type="AlphaFoldDB" id="A0A507QZF6"/>
<comment type="pathway">
    <text evidence="2 13">Amino-acid biosynthesis; L-tryptophan biosynthesis; L-tryptophan from chorismate: step 5/5.</text>
</comment>
<sequence>MDLIKQTFAKCKQEKRAALVAYVTAGFPRLEDTVDILLGLENGGADIIELGIPFTDPIADGPTIQKANTKALENGVTIAAVLDMARTARRKGLKAPLLLMGYYNPVLQYGDERMLKDCKAAGVNGFIMVDIPPEEAVKFRDLCTSTGLSYVPLIAPSTTESRMKLLCKIADSFIYVVSRMGVTGATGTLSSGISDLLSRVHNYSGNVPAALGFGVSTREHFLEVQKLAEGVVIGSQIISILGQAPAGKAAQQAEEYLSSVTGRKLERDAQGVIVREIKVLDPVEKISEATKVITEVQPTSEAGIGDQLDALNNDGNSSAIPSRFGEFGGQYVPEILMNCLTELERGFQSALNDPKFWEEYRSYYPYMGRPSSLHLASRLTEHAGGANIWLKREDLNHTGSHKINNALGQILLARRLGKTKIIAETGAGQHGVATATVCAKFGMQCTVYMGAEDVRRQALNVFRMKLLGASVVAVELGTRTLRDAVNEAFRAWVTQLDTTHYIVGSAIGPHPFPTIVRTFQSVIGNETKEQMKQLIGKLPDAVVACVGGGSNAVGMFYPFSSEPSVKLLGVEAGGDGIDTARHSATLTGGSKGILHGVRTYVLQDEHGQISETHSISAGLDYPGVGPELSSWKDNGRARFIAASDAEALTGFRLLSQLEGIIPALESSHAVFGAIELAKTMKKGENIVLNLSGRGDKDVQSVADALPTLGPKIGWDLRF</sequence>
<dbReference type="OrthoDB" id="10050244at2759"/>
<comment type="similarity">
    <text evidence="4">In the N-terminal section; belongs to the TrpA family.</text>
</comment>
<proteinExistence type="inferred from homology"/>
<dbReference type="InterPro" id="IPR013785">
    <property type="entry name" value="Aldolase_TIM"/>
</dbReference>
<dbReference type="InterPro" id="IPR001926">
    <property type="entry name" value="TrpB-like_PALP"/>
</dbReference>
<evidence type="ECO:0000256" key="4">
    <source>
        <dbReference type="ARBA" id="ARBA00006095"/>
    </source>
</evidence>
<evidence type="ECO:0000256" key="13">
    <source>
        <dbReference type="RuleBase" id="RU003663"/>
    </source>
</evidence>
<dbReference type="FunFam" id="3.40.50.1100:FF:000004">
    <property type="entry name" value="Tryptophan synthase beta chain"/>
    <property type="match status" value="1"/>
</dbReference>
<evidence type="ECO:0000256" key="10">
    <source>
        <dbReference type="ARBA" id="ARBA00023141"/>
    </source>
</evidence>
<evidence type="ECO:0000313" key="15">
    <source>
        <dbReference type="EMBL" id="TQB73527.1"/>
    </source>
</evidence>
<dbReference type="Pfam" id="PF00291">
    <property type="entry name" value="PALP"/>
    <property type="match status" value="1"/>
</dbReference>
<dbReference type="UniPathway" id="UPA00035">
    <property type="reaction ID" value="UER00044"/>
</dbReference>
<dbReference type="SUPFAM" id="SSF51366">
    <property type="entry name" value="Ribulose-phoshate binding barrel"/>
    <property type="match status" value="1"/>
</dbReference>
<dbReference type="GO" id="GO:0004834">
    <property type="term" value="F:tryptophan synthase activity"/>
    <property type="evidence" value="ECO:0007669"/>
    <property type="project" value="UniProtKB-EC"/>
</dbReference>
<comment type="caution">
    <text evidence="15">The sequence shown here is derived from an EMBL/GenBank/DDBJ whole genome shotgun (WGS) entry which is preliminary data.</text>
</comment>
<dbReference type="HAMAP" id="MF_00131">
    <property type="entry name" value="Trp_synth_alpha"/>
    <property type="match status" value="1"/>
</dbReference>
<reference evidence="15 16" key="1">
    <citation type="submission" date="2019-06" db="EMBL/GenBank/DDBJ databases">
        <title>Wine fermentation using esterase from Monascus purpureus.</title>
        <authorList>
            <person name="Geng C."/>
            <person name="Zhang Y."/>
        </authorList>
    </citation>
    <scope>NUCLEOTIDE SEQUENCE [LARGE SCALE GENOMIC DNA]</scope>
    <source>
        <strain evidence="15">HQ1</strain>
    </source>
</reference>
<dbReference type="CDD" id="cd04724">
    <property type="entry name" value="Tryptophan_synthase_alpha"/>
    <property type="match status" value="1"/>
</dbReference>
<evidence type="ECO:0000259" key="14">
    <source>
        <dbReference type="Pfam" id="PF00291"/>
    </source>
</evidence>
<evidence type="ECO:0000256" key="9">
    <source>
        <dbReference type="ARBA" id="ARBA00022898"/>
    </source>
</evidence>
<comment type="catalytic activity">
    <reaction evidence="12 13">
        <text>(1S,2R)-1-C-(indol-3-yl)glycerol 3-phosphate + L-serine = D-glyceraldehyde 3-phosphate + L-tryptophan + H2O</text>
        <dbReference type="Rhea" id="RHEA:10532"/>
        <dbReference type="ChEBI" id="CHEBI:15377"/>
        <dbReference type="ChEBI" id="CHEBI:33384"/>
        <dbReference type="ChEBI" id="CHEBI:57912"/>
        <dbReference type="ChEBI" id="CHEBI:58866"/>
        <dbReference type="ChEBI" id="CHEBI:59776"/>
        <dbReference type="EC" id="4.2.1.20"/>
    </reaction>
</comment>
<evidence type="ECO:0000256" key="5">
    <source>
        <dbReference type="ARBA" id="ARBA00012043"/>
    </source>
</evidence>
<dbReference type="CDD" id="cd06446">
    <property type="entry name" value="Trp-synth_B"/>
    <property type="match status" value="1"/>
</dbReference>
<evidence type="ECO:0000256" key="3">
    <source>
        <dbReference type="ARBA" id="ARBA00005761"/>
    </source>
</evidence>
<organism evidence="15 16">
    <name type="scientific">Monascus purpureus</name>
    <name type="common">Red mold</name>
    <name type="synonym">Monascus anka</name>
    <dbReference type="NCBI Taxonomy" id="5098"/>
    <lineage>
        <taxon>Eukaryota</taxon>
        <taxon>Fungi</taxon>
        <taxon>Dikarya</taxon>
        <taxon>Ascomycota</taxon>
        <taxon>Pezizomycotina</taxon>
        <taxon>Eurotiomycetes</taxon>
        <taxon>Eurotiomycetidae</taxon>
        <taxon>Eurotiales</taxon>
        <taxon>Aspergillaceae</taxon>
        <taxon>Monascus</taxon>
    </lineage>
</organism>
<gene>
    <name evidence="15" type="primary">TRP5</name>
    <name evidence="15" type="ORF">MPDQ_005729</name>
</gene>
<dbReference type="Gene3D" id="3.40.50.1100">
    <property type="match status" value="2"/>
</dbReference>
<dbReference type="Gene3D" id="3.20.20.70">
    <property type="entry name" value="Aldolase class I"/>
    <property type="match status" value="1"/>
</dbReference>
<dbReference type="PROSITE" id="PS00168">
    <property type="entry name" value="TRP_SYNTHASE_BETA"/>
    <property type="match status" value="1"/>
</dbReference>
<evidence type="ECO:0000256" key="7">
    <source>
        <dbReference type="ARBA" id="ARBA00022605"/>
    </source>
</evidence>
<dbReference type="InterPro" id="IPR018204">
    <property type="entry name" value="Trp_synthase_alpha_AS"/>
</dbReference>
<dbReference type="STRING" id="5098.A0A507QZF6"/>
<dbReference type="PANTHER" id="PTHR48077">
    <property type="entry name" value="TRYPTOPHAN SYNTHASE-RELATED"/>
    <property type="match status" value="1"/>
</dbReference>
<dbReference type="GO" id="GO:0005737">
    <property type="term" value="C:cytoplasm"/>
    <property type="evidence" value="ECO:0007669"/>
    <property type="project" value="TreeGrafter"/>
</dbReference>
<dbReference type="InterPro" id="IPR036052">
    <property type="entry name" value="TrpB-like_PALP_sf"/>
</dbReference>
<dbReference type="Pfam" id="PF00290">
    <property type="entry name" value="Trp_syntA"/>
    <property type="match status" value="1"/>
</dbReference>
<dbReference type="InterPro" id="IPR023026">
    <property type="entry name" value="Trp_synth_beta/beta-like"/>
</dbReference>
<keyword evidence="7 13" id="KW-0028">Amino-acid biosynthesis</keyword>
<evidence type="ECO:0000256" key="12">
    <source>
        <dbReference type="ARBA" id="ARBA00049047"/>
    </source>
</evidence>
<feature type="domain" description="Tryptophan synthase beta chain-like PALP" evidence="14">
    <location>
        <begin position="369"/>
        <end position="692"/>
    </location>
</feature>
<evidence type="ECO:0000256" key="2">
    <source>
        <dbReference type="ARBA" id="ARBA00004733"/>
    </source>
</evidence>